<dbReference type="EMBL" id="JBHSNC010000031">
    <property type="protein sequence ID" value="MFC5529865.1"/>
    <property type="molecule type" value="Genomic_DNA"/>
</dbReference>
<feature type="transmembrane region" description="Helical" evidence="7">
    <location>
        <begin position="12"/>
        <end position="30"/>
    </location>
</feature>
<gene>
    <name evidence="9" type="ORF">ACFPQ4_10460</name>
</gene>
<organism evidence="9 10">
    <name type="scientific">Cohnella yongneupensis</name>
    <dbReference type="NCBI Taxonomy" id="425006"/>
    <lineage>
        <taxon>Bacteria</taxon>
        <taxon>Bacillati</taxon>
        <taxon>Bacillota</taxon>
        <taxon>Bacilli</taxon>
        <taxon>Bacillales</taxon>
        <taxon>Paenibacillaceae</taxon>
        <taxon>Cohnella</taxon>
    </lineage>
</organism>
<protein>
    <submittedName>
        <fullName evidence="9">Carbohydrate ABC transporter permease</fullName>
    </submittedName>
</protein>
<feature type="transmembrane region" description="Helical" evidence="7">
    <location>
        <begin position="158"/>
        <end position="183"/>
    </location>
</feature>
<comment type="similarity">
    <text evidence="7">Belongs to the binding-protein-dependent transport system permease family.</text>
</comment>
<keyword evidence="5 7" id="KW-1133">Transmembrane helix</keyword>
<evidence type="ECO:0000256" key="4">
    <source>
        <dbReference type="ARBA" id="ARBA00022692"/>
    </source>
</evidence>
<name>A0ABW0QYC6_9BACL</name>
<evidence type="ECO:0000256" key="1">
    <source>
        <dbReference type="ARBA" id="ARBA00004651"/>
    </source>
</evidence>
<evidence type="ECO:0000256" key="7">
    <source>
        <dbReference type="RuleBase" id="RU363032"/>
    </source>
</evidence>
<keyword evidence="2 7" id="KW-0813">Transport</keyword>
<accession>A0ABW0QYC6</accession>
<dbReference type="CDD" id="cd06261">
    <property type="entry name" value="TM_PBP2"/>
    <property type="match status" value="1"/>
</dbReference>
<evidence type="ECO:0000256" key="2">
    <source>
        <dbReference type="ARBA" id="ARBA00022448"/>
    </source>
</evidence>
<dbReference type="SUPFAM" id="SSF161098">
    <property type="entry name" value="MetI-like"/>
    <property type="match status" value="1"/>
</dbReference>
<feature type="transmembrane region" description="Helical" evidence="7">
    <location>
        <begin position="204"/>
        <end position="226"/>
    </location>
</feature>
<feature type="transmembrane region" description="Helical" evidence="7">
    <location>
        <begin position="108"/>
        <end position="129"/>
    </location>
</feature>
<dbReference type="Proteomes" id="UP001596108">
    <property type="component" value="Unassembled WGS sequence"/>
</dbReference>
<dbReference type="PROSITE" id="PS50928">
    <property type="entry name" value="ABC_TM1"/>
    <property type="match status" value="1"/>
</dbReference>
<sequence length="294" mass="33055">MTKVKERWAGYAFVLPALAFMLLFVGYPIVDNIRLSLFDVNVMNLSKGGQPFVGLDNYKELFREGTIKTALYNTLVFTVACLALQFVIGLAFAMLFNLKFRMARRFRGIVMISWLLPATITAMMFKFMFSSGGIINDTLLRLHFIDSPIEWLVNSGTAMFTIVLANTWVGIPFNMILLTTALTTIPRDIYESAAIDGARATQRFFRITLPLLKPAIMSLLVLGFIYTFKVFDLVLIVTHGGPVNATQMMSTYAYKLSFDLFKYSQGAAAANVMFVVLLVVGLVYMRLLSKEERS</sequence>
<comment type="caution">
    <text evidence="9">The sequence shown here is derived from an EMBL/GenBank/DDBJ whole genome shotgun (WGS) entry which is preliminary data.</text>
</comment>
<dbReference type="Gene3D" id="1.10.3720.10">
    <property type="entry name" value="MetI-like"/>
    <property type="match status" value="1"/>
</dbReference>
<dbReference type="Pfam" id="PF00528">
    <property type="entry name" value="BPD_transp_1"/>
    <property type="match status" value="1"/>
</dbReference>
<evidence type="ECO:0000256" key="6">
    <source>
        <dbReference type="ARBA" id="ARBA00023136"/>
    </source>
</evidence>
<keyword evidence="4 7" id="KW-0812">Transmembrane</keyword>
<proteinExistence type="inferred from homology"/>
<evidence type="ECO:0000256" key="5">
    <source>
        <dbReference type="ARBA" id="ARBA00022989"/>
    </source>
</evidence>
<feature type="domain" description="ABC transmembrane type-1" evidence="8">
    <location>
        <begin position="71"/>
        <end position="284"/>
    </location>
</feature>
<evidence type="ECO:0000313" key="10">
    <source>
        <dbReference type="Proteomes" id="UP001596108"/>
    </source>
</evidence>
<dbReference type="PANTHER" id="PTHR43227:SF7">
    <property type="entry name" value="ARABINOOLIGOSACCHARIDES TRANSPORT SYSTEM PERMEASE PROTEIN ARAP"/>
    <property type="match status" value="1"/>
</dbReference>
<dbReference type="InterPro" id="IPR035906">
    <property type="entry name" value="MetI-like_sf"/>
</dbReference>
<dbReference type="InterPro" id="IPR050809">
    <property type="entry name" value="UgpAE/MalFG_permease"/>
</dbReference>
<feature type="transmembrane region" description="Helical" evidence="7">
    <location>
        <begin position="70"/>
        <end position="96"/>
    </location>
</feature>
<feature type="transmembrane region" description="Helical" evidence="7">
    <location>
        <begin position="266"/>
        <end position="285"/>
    </location>
</feature>
<evidence type="ECO:0000313" key="9">
    <source>
        <dbReference type="EMBL" id="MFC5529865.1"/>
    </source>
</evidence>
<reference evidence="10" key="1">
    <citation type="journal article" date="2019" name="Int. J. Syst. Evol. Microbiol.">
        <title>The Global Catalogue of Microorganisms (GCM) 10K type strain sequencing project: providing services to taxonomists for standard genome sequencing and annotation.</title>
        <authorList>
            <consortium name="The Broad Institute Genomics Platform"/>
            <consortium name="The Broad Institute Genome Sequencing Center for Infectious Disease"/>
            <person name="Wu L."/>
            <person name="Ma J."/>
        </authorList>
    </citation>
    <scope>NUCLEOTIDE SEQUENCE [LARGE SCALE GENOMIC DNA]</scope>
    <source>
        <strain evidence="10">CGMCC 1.18578</strain>
    </source>
</reference>
<dbReference type="InterPro" id="IPR000515">
    <property type="entry name" value="MetI-like"/>
</dbReference>
<keyword evidence="10" id="KW-1185">Reference proteome</keyword>
<dbReference type="RefSeq" id="WP_378111787.1">
    <property type="nucleotide sequence ID" value="NZ_JBHSNC010000031.1"/>
</dbReference>
<evidence type="ECO:0000256" key="3">
    <source>
        <dbReference type="ARBA" id="ARBA00022475"/>
    </source>
</evidence>
<keyword evidence="6 7" id="KW-0472">Membrane</keyword>
<comment type="subcellular location">
    <subcellularLocation>
        <location evidence="1 7">Cell membrane</location>
        <topology evidence="1 7">Multi-pass membrane protein</topology>
    </subcellularLocation>
</comment>
<keyword evidence="3" id="KW-1003">Cell membrane</keyword>
<dbReference type="PANTHER" id="PTHR43227">
    <property type="entry name" value="BLL4140 PROTEIN"/>
    <property type="match status" value="1"/>
</dbReference>
<evidence type="ECO:0000259" key="8">
    <source>
        <dbReference type="PROSITE" id="PS50928"/>
    </source>
</evidence>